<dbReference type="GO" id="GO:0030258">
    <property type="term" value="P:lipid modification"/>
    <property type="evidence" value="ECO:0007669"/>
    <property type="project" value="TreeGrafter"/>
</dbReference>
<evidence type="ECO:0000313" key="8">
    <source>
        <dbReference type="EMBL" id="PKS11865.1"/>
    </source>
</evidence>
<gene>
    <name evidence="8" type="ORF">jhhlp_001159</name>
</gene>
<dbReference type="InParanoid" id="A0A2N3NHE9"/>
<feature type="transmembrane region" description="Helical" evidence="7">
    <location>
        <begin position="533"/>
        <end position="552"/>
    </location>
</feature>
<evidence type="ECO:0000256" key="5">
    <source>
        <dbReference type="ARBA" id="ARBA00023136"/>
    </source>
</evidence>
<dbReference type="InterPro" id="IPR004299">
    <property type="entry name" value="MBOAT_fam"/>
</dbReference>
<keyword evidence="9" id="KW-1185">Reference proteome</keyword>
<dbReference type="OrthoDB" id="286734at2759"/>
<name>A0A2N3NHE9_9PEZI</name>
<dbReference type="STRING" id="41688.A0A2N3NHE9"/>
<dbReference type="AlphaFoldDB" id="A0A2N3NHE9"/>
<feature type="transmembrane region" description="Helical" evidence="7">
    <location>
        <begin position="306"/>
        <end position="325"/>
    </location>
</feature>
<feature type="transmembrane region" description="Helical" evidence="7">
    <location>
        <begin position="159"/>
        <end position="182"/>
    </location>
</feature>
<sequence>MSFQLDSAHYQVKNVPTGALISWDAMRVPTYQKTIGRQFHRVILNSIRTTYVHEAAYFIRSATPFLHRVACIAVQGFSILTWMRVVFERLAPAVGASPDELKLVASFLLSYPLAAVLKRIPDNRPDLKNVFIIGTSIFYLIGLFDFWDGLRTLAISAGGTYLLAGVFRTSLWMPWVGFIFVMGHMACNHLSHQLTSKPSTIDITGAQMVLVMKLSAFCWNVADGQLPPDQLSQLQKDRMLPELPNLLDYAAYVLFFPSLFAGPSFDYAEYRRWIDTTMFQIPTQVEPSKRPPVRKKRKIPRSGAPAAWKAATGLLWIGSFIYLSRWYYPNALLGSAFMAHSFIGRIVFLYMVGLTARLKYYGVWTLTEGACILTGLGFNGIEPSSGRVSWDRLKNIDPWGVETAQNARGYLASWNINTSNWLRNYVYLRVTPRGRKPGFRASLITFGTSALWHGFHPGYYLSFVFASFVQTVAKNYRRYLRPFFLDPATGMPSPSKKYYDILSLVVTQLTFSFATAPFLVLSFSGSLQVWARMYFYPIWGTAISLAFFTSPAKELLKQKLEQRQAASGVKMVRSASQESLSSREPVLGVSSDPQRDFSEIVDEIKADVNKNTT</sequence>
<dbReference type="Proteomes" id="UP000233524">
    <property type="component" value="Unassembled WGS sequence"/>
</dbReference>
<dbReference type="GO" id="GO:0005783">
    <property type="term" value="C:endoplasmic reticulum"/>
    <property type="evidence" value="ECO:0007669"/>
    <property type="project" value="TreeGrafter"/>
</dbReference>
<comment type="caution">
    <text evidence="8">The sequence shown here is derived from an EMBL/GenBank/DDBJ whole genome shotgun (WGS) entry which is preliminary data.</text>
</comment>
<evidence type="ECO:0000256" key="3">
    <source>
        <dbReference type="ARBA" id="ARBA00022692"/>
    </source>
</evidence>
<feature type="transmembrane region" description="Helical" evidence="7">
    <location>
        <begin position="127"/>
        <end position="147"/>
    </location>
</feature>
<evidence type="ECO:0000313" key="9">
    <source>
        <dbReference type="Proteomes" id="UP000233524"/>
    </source>
</evidence>
<dbReference type="PANTHER" id="PTHR13906:SF4">
    <property type="entry name" value="LYSOPHOSPHOLIPID ACYLTRANSFERASE 6"/>
    <property type="match status" value="1"/>
</dbReference>
<evidence type="ECO:0000256" key="1">
    <source>
        <dbReference type="ARBA" id="ARBA00004141"/>
    </source>
</evidence>
<dbReference type="GO" id="GO:0003841">
    <property type="term" value="F:1-acylglycerol-3-phosphate O-acyltransferase activity"/>
    <property type="evidence" value="ECO:0007669"/>
    <property type="project" value="TreeGrafter"/>
</dbReference>
<feature type="transmembrane region" description="Helical" evidence="7">
    <location>
        <begin position="498"/>
        <end position="521"/>
    </location>
</feature>
<dbReference type="GO" id="GO:0047184">
    <property type="term" value="F:1-acylglycerophosphocholine O-acyltransferase activity"/>
    <property type="evidence" value="ECO:0007669"/>
    <property type="project" value="TreeGrafter"/>
</dbReference>
<comment type="subcellular location">
    <subcellularLocation>
        <location evidence="1">Membrane</location>
        <topology evidence="1">Multi-pass membrane protein</topology>
    </subcellularLocation>
</comment>
<dbReference type="EMBL" id="NLAX01000004">
    <property type="protein sequence ID" value="PKS11865.1"/>
    <property type="molecule type" value="Genomic_DNA"/>
</dbReference>
<keyword evidence="6" id="KW-0012">Acyltransferase</keyword>
<evidence type="ECO:0000256" key="7">
    <source>
        <dbReference type="SAM" id="Phobius"/>
    </source>
</evidence>
<dbReference type="GO" id="GO:0046474">
    <property type="term" value="P:glycerophospholipid biosynthetic process"/>
    <property type="evidence" value="ECO:0007669"/>
    <property type="project" value="TreeGrafter"/>
</dbReference>
<organism evidence="8 9">
    <name type="scientific">Lomentospora prolificans</name>
    <dbReference type="NCBI Taxonomy" id="41688"/>
    <lineage>
        <taxon>Eukaryota</taxon>
        <taxon>Fungi</taxon>
        <taxon>Dikarya</taxon>
        <taxon>Ascomycota</taxon>
        <taxon>Pezizomycotina</taxon>
        <taxon>Sordariomycetes</taxon>
        <taxon>Hypocreomycetidae</taxon>
        <taxon>Microascales</taxon>
        <taxon>Microascaceae</taxon>
        <taxon>Lomentospora</taxon>
    </lineage>
</organism>
<evidence type="ECO:0000256" key="4">
    <source>
        <dbReference type="ARBA" id="ARBA00022989"/>
    </source>
</evidence>
<keyword evidence="5 7" id="KW-0472">Membrane</keyword>
<evidence type="ECO:0000256" key="2">
    <source>
        <dbReference type="ARBA" id="ARBA00022679"/>
    </source>
</evidence>
<dbReference type="GO" id="GO:0016020">
    <property type="term" value="C:membrane"/>
    <property type="evidence" value="ECO:0007669"/>
    <property type="project" value="UniProtKB-SubCell"/>
</dbReference>
<dbReference type="PANTHER" id="PTHR13906">
    <property type="entry name" value="PORCUPINE"/>
    <property type="match status" value="1"/>
</dbReference>
<dbReference type="InterPro" id="IPR049941">
    <property type="entry name" value="LPLAT_7/PORCN-like"/>
</dbReference>
<reference evidence="8 9" key="1">
    <citation type="journal article" date="2017" name="G3 (Bethesda)">
        <title>First Draft Genome Sequence of the Pathogenic Fungus Lomentospora prolificans (Formerly Scedosporium prolificans).</title>
        <authorList>
            <person name="Luo R."/>
            <person name="Zimin A."/>
            <person name="Workman R."/>
            <person name="Fan Y."/>
            <person name="Pertea G."/>
            <person name="Grossman N."/>
            <person name="Wear M.P."/>
            <person name="Jia B."/>
            <person name="Miller H."/>
            <person name="Casadevall A."/>
            <person name="Timp W."/>
            <person name="Zhang S.X."/>
            <person name="Salzberg S.L."/>
        </authorList>
    </citation>
    <scope>NUCLEOTIDE SEQUENCE [LARGE SCALE GENOMIC DNA]</scope>
    <source>
        <strain evidence="8 9">JHH-5317</strain>
    </source>
</reference>
<proteinExistence type="predicted"/>
<dbReference type="VEuPathDB" id="FungiDB:jhhlp_001159"/>
<feature type="transmembrane region" description="Helical" evidence="7">
    <location>
        <begin position="331"/>
        <end position="352"/>
    </location>
</feature>
<keyword evidence="4 7" id="KW-1133">Transmembrane helix</keyword>
<keyword evidence="2" id="KW-0808">Transferase</keyword>
<keyword evidence="3 7" id="KW-0812">Transmembrane</keyword>
<accession>A0A2N3NHE9</accession>
<protein>
    <submittedName>
        <fullName evidence="8">Uncharacterized protein</fullName>
    </submittedName>
</protein>
<dbReference type="FunCoup" id="A0A2N3NHE9">
    <property type="interactions" value="499"/>
</dbReference>
<evidence type="ECO:0000256" key="6">
    <source>
        <dbReference type="ARBA" id="ARBA00023315"/>
    </source>
</evidence>
<dbReference type="Pfam" id="PF03062">
    <property type="entry name" value="MBOAT"/>
    <property type="match status" value="1"/>
</dbReference>